<keyword evidence="6" id="KW-0805">Transcription regulation</keyword>
<feature type="domain" description="C2H2-type" evidence="14">
    <location>
        <begin position="339"/>
        <end position="367"/>
    </location>
</feature>
<feature type="domain" description="C2H2-type" evidence="14">
    <location>
        <begin position="310"/>
        <end position="338"/>
    </location>
</feature>
<evidence type="ECO:0000256" key="9">
    <source>
        <dbReference type="ARBA" id="ARBA00023242"/>
    </source>
</evidence>
<dbReference type="PANTHER" id="PTHR24388:SF54">
    <property type="entry name" value="PROTEIN ESCARGOT"/>
    <property type="match status" value="1"/>
</dbReference>
<evidence type="ECO:0000313" key="16">
    <source>
        <dbReference type="Proteomes" id="UP000838878"/>
    </source>
</evidence>
<dbReference type="FunFam" id="3.30.160.60:FF:001289">
    <property type="entry name" value="Zinc finger protein 574"/>
    <property type="match status" value="1"/>
</dbReference>
<feature type="region of interest" description="Disordered" evidence="13">
    <location>
        <begin position="571"/>
        <end position="608"/>
    </location>
</feature>
<dbReference type="EMBL" id="OV170229">
    <property type="protein sequence ID" value="CAH0731209.1"/>
    <property type="molecule type" value="Genomic_DNA"/>
</dbReference>
<feature type="domain" description="C2H2-type" evidence="14">
    <location>
        <begin position="281"/>
        <end position="308"/>
    </location>
</feature>
<keyword evidence="4 11" id="KW-0863">Zinc-finger</keyword>
<dbReference type="Gene3D" id="3.30.160.60">
    <property type="entry name" value="Classic Zinc Finger"/>
    <property type="match status" value="10"/>
</dbReference>
<feature type="compositionally biased region" description="Basic and acidic residues" evidence="13">
    <location>
        <begin position="593"/>
        <end position="603"/>
    </location>
</feature>
<feature type="domain" description="C2H2-type" evidence="14">
    <location>
        <begin position="163"/>
        <end position="186"/>
    </location>
</feature>
<protein>
    <recommendedName>
        <fullName evidence="14">C2H2-type domain-containing protein</fullName>
    </recommendedName>
</protein>
<evidence type="ECO:0000256" key="6">
    <source>
        <dbReference type="ARBA" id="ARBA00023015"/>
    </source>
</evidence>
<keyword evidence="16" id="KW-1185">Reference proteome</keyword>
<dbReference type="SMART" id="SM00355">
    <property type="entry name" value="ZnF_C2H2"/>
    <property type="match status" value="16"/>
</dbReference>
<evidence type="ECO:0000256" key="7">
    <source>
        <dbReference type="ARBA" id="ARBA00023125"/>
    </source>
</evidence>
<keyword evidence="5" id="KW-0862">Zinc</keyword>
<dbReference type="GO" id="GO:0008270">
    <property type="term" value="F:zinc ion binding"/>
    <property type="evidence" value="ECO:0007669"/>
    <property type="project" value="UniProtKB-KW"/>
</dbReference>
<dbReference type="SUPFAM" id="SSF57667">
    <property type="entry name" value="beta-beta-alpha zinc fingers"/>
    <property type="match status" value="7"/>
</dbReference>
<keyword evidence="12" id="KW-0175">Coiled coil</keyword>
<keyword evidence="3" id="KW-0677">Repeat</keyword>
<dbReference type="InterPro" id="IPR013087">
    <property type="entry name" value="Znf_C2H2_type"/>
</dbReference>
<evidence type="ECO:0000256" key="5">
    <source>
        <dbReference type="ARBA" id="ARBA00022833"/>
    </source>
</evidence>
<dbReference type="GO" id="GO:0005634">
    <property type="term" value="C:nucleus"/>
    <property type="evidence" value="ECO:0007669"/>
    <property type="project" value="UniProtKB-SubCell"/>
</dbReference>
<dbReference type="FunFam" id="3.30.160.60:FF:000072">
    <property type="entry name" value="zinc finger protein 143 isoform X1"/>
    <property type="match status" value="1"/>
</dbReference>
<comment type="subcellular location">
    <subcellularLocation>
        <location evidence="1">Nucleus</location>
    </subcellularLocation>
</comment>
<dbReference type="OrthoDB" id="8117402at2759"/>
<feature type="domain" description="C2H2-type" evidence="14">
    <location>
        <begin position="106"/>
        <end position="133"/>
    </location>
</feature>
<feature type="non-terminal residue" evidence="15">
    <location>
        <position position="1023"/>
    </location>
</feature>
<feature type="domain" description="C2H2-type" evidence="14">
    <location>
        <begin position="134"/>
        <end position="161"/>
    </location>
</feature>
<dbReference type="GO" id="GO:0000978">
    <property type="term" value="F:RNA polymerase II cis-regulatory region sequence-specific DNA binding"/>
    <property type="evidence" value="ECO:0007669"/>
    <property type="project" value="TreeGrafter"/>
</dbReference>
<feature type="domain" description="C2H2-type" evidence="14">
    <location>
        <begin position="49"/>
        <end position="77"/>
    </location>
</feature>
<dbReference type="Pfam" id="PF13912">
    <property type="entry name" value="zf-C2H2_6"/>
    <property type="match status" value="2"/>
</dbReference>
<name>A0A8J9V6S5_9NEOP</name>
<evidence type="ECO:0000256" key="1">
    <source>
        <dbReference type="ARBA" id="ARBA00004123"/>
    </source>
</evidence>
<evidence type="ECO:0000256" key="10">
    <source>
        <dbReference type="ARBA" id="ARBA00037948"/>
    </source>
</evidence>
<feature type="domain" description="C2H2-type" evidence="14">
    <location>
        <begin position="194"/>
        <end position="217"/>
    </location>
</feature>
<dbReference type="GO" id="GO:0000981">
    <property type="term" value="F:DNA-binding transcription factor activity, RNA polymerase II-specific"/>
    <property type="evidence" value="ECO:0007669"/>
    <property type="project" value="TreeGrafter"/>
</dbReference>
<dbReference type="Pfam" id="PF00096">
    <property type="entry name" value="zf-C2H2"/>
    <property type="match status" value="6"/>
</dbReference>
<dbReference type="Proteomes" id="UP000838878">
    <property type="component" value="Chromosome 9"/>
</dbReference>
<dbReference type="PROSITE" id="PS50157">
    <property type="entry name" value="ZINC_FINGER_C2H2_2"/>
    <property type="match status" value="13"/>
</dbReference>
<keyword evidence="9" id="KW-0539">Nucleus</keyword>
<organism evidence="15 16">
    <name type="scientific">Brenthis ino</name>
    <name type="common">lesser marbled fritillary</name>
    <dbReference type="NCBI Taxonomy" id="405034"/>
    <lineage>
        <taxon>Eukaryota</taxon>
        <taxon>Metazoa</taxon>
        <taxon>Ecdysozoa</taxon>
        <taxon>Arthropoda</taxon>
        <taxon>Hexapoda</taxon>
        <taxon>Insecta</taxon>
        <taxon>Pterygota</taxon>
        <taxon>Neoptera</taxon>
        <taxon>Endopterygota</taxon>
        <taxon>Lepidoptera</taxon>
        <taxon>Glossata</taxon>
        <taxon>Ditrysia</taxon>
        <taxon>Papilionoidea</taxon>
        <taxon>Nymphalidae</taxon>
        <taxon>Heliconiinae</taxon>
        <taxon>Argynnini</taxon>
        <taxon>Brenthis</taxon>
    </lineage>
</organism>
<feature type="domain" description="C2H2-type" evidence="14">
    <location>
        <begin position="251"/>
        <end position="280"/>
    </location>
</feature>
<evidence type="ECO:0000256" key="8">
    <source>
        <dbReference type="ARBA" id="ARBA00023163"/>
    </source>
</evidence>
<accession>A0A8J9V6S5</accession>
<evidence type="ECO:0000256" key="2">
    <source>
        <dbReference type="ARBA" id="ARBA00022723"/>
    </source>
</evidence>
<feature type="coiled-coil region" evidence="12">
    <location>
        <begin position="510"/>
        <end position="537"/>
    </location>
</feature>
<keyword evidence="8" id="KW-0804">Transcription</keyword>
<feature type="domain" description="C2H2-type" evidence="14">
    <location>
        <begin position="78"/>
        <end position="105"/>
    </location>
</feature>
<evidence type="ECO:0000259" key="14">
    <source>
        <dbReference type="PROSITE" id="PS50157"/>
    </source>
</evidence>
<proteinExistence type="inferred from homology"/>
<dbReference type="AlphaFoldDB" id="A0A8J9V6S5"/>
<dbReference type="PROSITE" id="PS00028">
    <property type="entry name" value="ZINC_FINGER_C2H2_1"/>
    <property type="match status" value="14"/>
</dbReference>
<reference evidence="15" key="1">
    <citation type="submission" date="2021-12" db="EMBL/GenBank/DDBJ databases">
        <authorList>
            <person name="Martin H S."/>
        </authorList>
    </citation>
    <scope>NUCLEOTIDE SEQUENCE</scope>
</reference>
<evidence type="ECO:0000256" key="3">
    <source>
        <dbReference type="ARBA" id="ARBA00022737"/>
    </source>
</evidence>
<evidence type="ECO:0000256" key="13">
    <source>
        <dbReference type="SAM" id="MobiDB-lite"/>
    </source>
</evidence>
<evidence type="ECO:0000313" key="15">
    <source>
        <dbReference type="EMBL" id="CAH0731209.1"/>
    </source>
</evidence>
<evidence type="ECO:0000256" key="12">
    <source>
        <dbReference type="SAM" id="Coils"/>
    </source>
</evidence>
<feature type="domain" description="C2H2-type" evidence="14">
    <location>
        <begin position="21"/>
        <end position="48"/>
    </location>
</feature>
<comment type="similarity">
    <text evidence="10">Belongs to the snail C2H2-type zinc-finger protein family.</text>
</comment>
<dbReference type="PANTHER" id="PTHR24388">
    <property type="entry name" value="ZINC FINGER PROTEIN"/>
    <property type="match status" value="1"/>
</dbReference>
<dbReference type="InterPro" id="IPR036236">
    <property type="entry name" value="Znf_C2H2_sf"/>
</dbReference>
<evidence type="ECO:0000256" key="11">
    <source>
        <dbReference type="PROSITE-ProRule" id="PRU00042"/>
    </source>
</evidence>
<feature type="domain" description="C2H2-type" evidence="14">
    <location>
        <begin position="854"/>
        <end position="881"/>
    </location>
</feature>
<evidence type="ECO:0000256" key="4">
    <source>
        <dbReference type="ARBA" id="ARBA00022771"/>
    </source>
</evidence>
<feature type="region of interest" description="Disordered" evidence="13">
    <location>
        <begin position="647"/>
        <end position="671"/>
    </location>
</feature>
<gene>
    <name evidence="15" type="ORF">BINO364_LOCUS16109</name>
</gene>
<keyword evidence="2" id="KW-0479">Metal-binding</keyword>
<dbReference type="InterPro" id="IPR050527">
    <property type="entry name" value="Snail/Krueppel_Znf"/>
</dbReference>
<sequence length="1023" mass="121098">MAGTKGANSARKSIKKKFTDFKCTICKKTFSEKAGLTQHNLTHSSEKPFTCHLCPHTFKTKKYLGRHIKRVHNEATENECSFCGRKFHFKSLLRQHMYTHTDERPFKCKICGKGFNSSYTLNTHKYIHADAKPFKCEFCDYACRDTSTLRKHHERHMGMKKRYQCRLCEKSYNTKSLLKMHVTEVHLDIHVKNTRCEECGKMFKSNTALNVHIKIVHKKIYACKCEVCGVTISNKYNLATHLTKHVDFKPFRCNFDGCTKRFKEKGTLKKHILVHYPEKQFECKICNKKFTRVTRLNLHKKQHRLKTKCVTCDYCGTSFYNKNYLMSHIKKKHLLKQAYACDACGFCTYNKPSLVMHIKSGHDSELDRQCKICNKTYKKHIYLKLHYWKCHCVRYNMTVRQPKPKKREIIIKEEPSEYTEIEMLHEVKIEPKSGESFDSEAELSTDNIKDVSNDSSKRAGNKAPNNFDDFYIKQIIRPGSTIVKEKDNNIKIDIKCQKEANECLKKMICDKRLKREMRELEKTRREYNRRLKRVGLRKFNTKIKFIKNNIINKNSVMTESNLNDEDNDVISSNNFPNDKSHYENNETNSNINEKNDKNQKTDDITQNDNALDLNNTLKYIDDGNVEINSINENDDKSHENLVEIKKTNETNENENNDVNNINERNNKNKQDSKLKLNMHQCYVCFKLYETRDQLIGHCHQHFDVCNTDLLKKCPLCDFVTKLNLKRHMLSIHKIKVKTQGTLKNDEGTFYYDMKNKIDNIQVIPSVKILNKHAYEKLDRNKREDKKRGLIKKKLVKKNGEWVIENEFDTRIDRFLLPKTVLQGVGPIKIDTDDHVGRLKILYRLAKRNGREIVFPCDKCEKICQTLSALKLHTRKHEENPKPFKKKVWKHKLGEHEKEVKKKKQIGKNRYEDPKPIVSKHKCDDELMEFYKKNIKGGDIEFWQFLKIFNKMSRDNVNDFSDLENRSEFGIHFPVRNEMEKKEMKTRKMKTNTNFKRRILISKKEHEKRKMIIDNLRKQNLELN</sequence>
<keyword evidence="7" id="KW-0238">DNA-binding</keyword>
<feature type="domain" description="C2H2-type" evidence="14">
    <location>
        <begin position="221"/>
        <end position="250"/>
    </location>
</feature>